<dbReference type="KEGG" id="dli:dnl_20880"/>
<keyword evidence="5" id="KW-1185">Reference proteome</keyword>
<reference evidence="4" key="1">
    <citation type="journal article" date="2021" name="Microb. Physiol.">
        <title>Proteogenomic Insights into the Physiology of Marine, Sulfate-Reducing, Filamentous Desulfonema limicola and Desulfonema magnum.</title>
        <authorList>
            <person name="Schnaars V."/>
            <person name="Wohlbrand L."/>
            <person name="Scheve S."/>
            <person name="Hinrichs C."/>
            <person name="Reinhardt R."/>
            <person name="Rabus R."/>
        </authorList>
    </citation>
    <scope>NUCLEOTIDE SEQUENCE</scope>
    <source>
        <strain evidence="4">5ac10</strain>
    </source>
</reference>
<dbReference type="GO" id="GO:0003824">
    <property type="term" value="F:catalytic activity"/>
    <property type="evidence" value="ECO:0007669"/>
    <property type="project" value="InterPro"/>
</dbReference>
<dbReference type="SUPFAM" id="SSF53067">
    <property type="entry name" value="Actin-like ATPase domain"/>
    <property type="match status" value="1"/>
</dbReference>
<dbReference type="InterPro" id="IPR038152">
    <property type="entry name" value="Carbam_trans_C_sf"/>
</dbReference>
<dbReference type="PANTHER" id="PTHR34847:SF1">
    <property type="entry name" value="NODULATION PROTEIN U"/>
    <property type="match status" value="1"/>
</dbReference>
<dbReference type="CDD" id="cd24033">
    <property type="entry name" value="ASKHA_NBD_NodU_CmcH-like_N"/>
    <property type="match status" value="1"/>
</dbReference>
<evidence type="ECO:0000259" key="2">
    <source>
        <dbReference type="Pfam" id="PF02543"/>
    </source>
</evidence>
<accession>A0A975B6R5</accession>
<feature type="domain" description="Carbamoyltransferase" evidence="2">
    <location>
        <begin position="8"/>
        <end position="321"/>
    </location>
</feature>
<dbReference type="InterPro" id="IPR043129">
    <property type="entry name" value="ATPase_NBD"/>
</dbReference>
<sequence length="532" mass="61010">MKNGKTYIIGVHSGHDSSACLLIENKLEMAIAKERITRKKHDSGDPIQCIEYILKAKNLKKEDIDTVVRSNWFDSVELNNDYYTEFQDVKVSYEHHFFHAHAASCAAVNLPCIILIVDGRGCRPQDIKDNRFNFEKTEYPCFEVESVYYYDGQKMELLEKKFSKYYKNKFRWGSHIDSLGYAYSTISKIIFRNSYAAGKVMALSSKGRFDNKIPFPFFYDEENFKVNEIWLEYIDKLNISLNWKMKKAQNLAFSVQNALEEYLSFKLETLYKKYQINSFCIGGGVALNCKCNGLLANLAFVENVNVFNASGDDGLSFGSAVWFYRNQDTKHKTIEWTYETGKTYSNRSSFPCEVVCIHEIVKHLTNDKIVGLFSGGSEFGPRALGNRSILASPLNNSMKKYLNLYVKGREIFRPFGGSILKRNLEKITMDNYVSPYMLSAFKIKDEWKVKIPALVHIDGTVRLHIIEDENSLLGKIINDFELLTGCPLLINTSFNGKDEPIVETIEEAIFSAKKIGINIVVIEDRFIYLDSS</sequence>
<gene>
    <name evidence="4" type="ORF">dnl_20880</name>
</gene>
<dbReference type="InterPro" id="IPR031730">
    <property type="entry name" value="Carbam_trans_C"/>
</dbReference>
<dbReference type="InterPro" id="IPR003696">
    <property type="entry name" value="Carbtransf_dom"/>
</dbReference>
<proteinExistence type="inferred from homology"/>
<dbReference type="Pfam" id="PF02543">
    <property type="entry name" value="Carbam_trans_N"/>
    <property type="match status" value="1"/>
</dbReference>
<dbReference type="Pfam" id="PF16861">
    <property type="entry name" value="Carbam_trans_C"/>
    <property type="match status" value="1"/>
</dbReference>
<dbReference type="EMBL" id="CP061799">
    <property type="protein sequence ID" value="QTA79806.1"/>
    <property type="molecule type" value="Genomic_DNA"/>
</dbReference>
<evidence type="ECO:0000313" key="4">
    <source>
        <dbReference type="EMBL" id="QTA79806.1"/>
    </source>
</evidence>
<name>A0A975B6R5_9BACT</name>
<dbReference type="PANTHER" id="PTHR34847">
    <property type="entry name" value="NODULATION PROTEIN U"/>
    <property type="match status" value="1"/>
</dbReference>
<evidence type="ECO:0000313" key="5">
    <source>
        <dbReference type="Proteomes" id="UP000663720"/>
    </source>
</evidence>
<comment type="similarity">
    <text evidence="1">Belongs to the NodU/CmcH family.</text>
</comment>
<dbReference type="InterPro" id="IPR051338">
    <property type="entry name" value="NodU/CmcH_Carbamoyltrnsfr"/>
</dbReference>
<feature type="domain" description="Carbamoyltransferase C-terminal" evidence="3">
    <location>
        <begin position="362"/>
        <end position="527"/>
    </location>
</feature>
<organism evidence="4 5">
    <name type="scientific">Desulfonema limicola</name>
    <dbReference type="NCBI Taxonomy" id="45656"/>
    <lineage>
        <taxon>Bacteria</taxon>
        <taxon>Pseudomonadati</taxon>
        <taxon>Thermodesulfobacteriota</taxon>
        <taxon>Desulfobacteria</taxon>
        <taxon>Desulfobacterales</taxon>
        <taxon>Desulfococcaceae</taxon>
        <taxon>Desulfonema</taxon>
    </lineage>
</organism>
<dbReference type="RefSeq" id="WP_207691512.1">
    <property type="nucleotide sequence ID" value="NZ_CP061799.1"/>
</dbReference>
<dbReference type="AlphaFoldDB" id="A0A975B6R5"/>
<dbReference type="Gene3D" id="3.30.420.40">
    <property type="match status" value="2"/>
</dbReference>
<evidence type="ECO:0000259" key="3">
    <source>
        <dbReference type="Pfam" id="PF16861"/>
    </source>
</evidence>
<evidence type="ECO:0000256" key="1">
    <source>
        <dbReference type="ARBA" id="ARBA00006129"/>
    </source>
</evidence>
<dbReference type="Proteomes" id="UP000663720">
    <property type="component" value="Chromosome"/>
</dbReference>
<dbReference type="Gene3D" id="3.90.870.20">
    <property type="entry name" value="Carbamoyltransferase, C-terminal domain"/>
    <property type="match status" value="1"/>
</dbReference>
<protein>
    <submittedName>
        <fullName evidence="4">Nebramycin 5' synthase, tobZ-like</fullName>
    </submittedName>
</protein>